<dbReference type="InterPro" id="IPR009936">
    <property type="entry name" value="DUF1468"/>
</dbReference>
<feature type="domain" description="DUF1468" evidence="2">
    <location>
        <begin position="12"/>
        <end position="151"/>
    </location>
</feature>
<sequence>MTVRTAELGMTLLLAALSVYLMVKSAELEIGWIQGEGPGGGAWPFWLAAGMLACCAVTLVRWWRGLTPESRNLEAFVGPATAKILGPTVISIAVMLGLTHVIGIYVAILIFLLFYLRFMGRHSWTLTVSMSLIAPVVTFFFFEAALRILLPKGITEPLFYPLYSLIY</sequence>
<feature type="transmembrane region" description="Helical" evidence="1">
    <location>
        <begin position="84"/>
        <end position="116"/>
    </location>
</feature>
<reference evidence="3 4" key="1">
    <citation type="journal article" date="2020" name="Microorganisms">
        <title>Osmotic Adaptation and Compatible Solute Biosynthesis of Phototrophic Bacteria as Revealed from Genome Analyses.</title>
        <authorList>
            <person name="Imhoff J.F."/>
            <person name="Rahn T."/>
            <person name="Kunzel S."/>
            <person name="Keller A."/>
            <person name="Neulinger S.C."/>
        </authorList>
    </citation>
    <scope>NUCLEOTIDE SEQUENCE [LARGE SCALE GENOMIC DNA]</scope>
    <source>
        <strain evidence="3 4">DSM 9895</strain>
    </source>
</reference>
<keyword evidence="1" id="KW-0472">Membrane</keyword>
<keyword evidence="1" id="KW-1133">Transmembrane helix</keyword>
<comment type="caution">
    <text evidence="3">The sequence shown here is derived from an EMBL/GenBank/DDBJ whole genome shotgun (WGS) entry which is preliminary data.</text>
</comment>
<keyword evidence="1" id="KW-0812">Transmembrane</keyword>
<gene>
    <name evidence="3" type="ORF">CKO28_08665</name>
</gene>
<dbReference type="Pfam" id="PF07331">
    <property type="entry name" value="TctB"/>
    <property type="match status" value="1"/>
</dbReference>
<dbReference type="EMBL" id="NRRL01000017">
    <property type="protein sequence ID" value="MBK1668107.1"/>
    <property type="molecule type" value="Genomic_DNA"/>
</dbReference>
<evidence type="ECO:0000259" key="2">
    <source>
        <dbReference type="Pfam" id="PF07331"/>
    </source>
</evidence>
<proteinExistence type="predicted"/>
<evidence type="ECO:0000313" key="3">
    <source>
        <dbReference type="EMBL" id="MBK1668107.1"/>
    </source>
</evidence>
<feature type="transmembrane region" description="Helical" evidence="1">
    <location>
        <begin position="41"/>
        <end position="63"/>
    </location>
</feature>
<name>A0ABS1DDV3_9PROT</name>
<dbReference type="Proteomes" id="UP001296873">
    <property type="component" value="Unassembled WGS sequence"/>
</dbReference>
<protein>
    <recommendedName>
        <fullName evidence="2">DUF1468 domain-containing protein</fullName>
    </recommendedName>
</protein>
<keyword evidence="4" id="KW-1185">Reference proteome</keyword>
<accession>A0ABS1DDV3</accession>
<evidence type="ECO:0000256" key="1">
    <source>
        <dbReference type="SAM" id="Phobius"/>
    </source>
</evidence>
<evidence type="ECO:0000313" key="4">
    <source>
        <dbReference type="Proteomes" id="UP001296873"/>
    </source>
</evidence>
<feature type="transmembrane region" description="Helical" evidence="1">
    <location>
        <begin position="122"/>
        <end position="142"/>
    </location>
</feature>
<organism evidence="3 4">
    <name type="scientific">Rhodovibrio sodomensis</name>
    <dbReference type="NCBI Taxonomy" id="1088"/>
    <lineage>
        <taxon>Bacteria</taxon>
        <taxon>Pseudomonadati</taxon>
        <taxon>Pseudomonadota</taxon>
        <taxon>Alphaproteobacteria</taxon>
        <taxon>Rhodospirillales</taxon>
        <taxon>Rhodovibrionaceae</taxon>
        <taxon>Rhodovibrio</taxon>
    </lineage>
</organism>
<dbReference type="RefSeq" id="WP_200340278.1">
    <property type="nucleotide sequence ID" value="NZ_NRRL01000017.1"/>
</dbReference>